<keyword evidence="2 4" id="KW-0396">Initiation factor</keyword>
<dbReference type="EMBL" id="GL996510">
    <property type="protein sequence ID" value="EGV66742.1"/>
    <property type="molecule type" value="Genomic_DNA"/>
</dbReference>
<dbReference type="GO" id="GO:0003743">
    <property type="term" value="F:translation initiation factor activity"/>
    <property type="evidence" value="ECO:0007669"/>
    <property type="project" value="UniProtKB-UniRule"/>
</dbReference>
<evidence type="ECO:0000256" key="3">
    <source>
        <dbReference type="ARBA" id="ARBA00022917"/>
    </source>
</evidence>
<evidence type="ECO:0000256" key="4">
    <source>
        <dbReference type="HAMAP-Rule" id="MF_03009"/>
    </source>
</evidence>
<comment type="subunit">
    <text evidence="4">Component of the eukaryotic translation initiation factor 3 (eIF-3) complex.</text>
</comment>
<accession>G3AXG8</accession>
<keyword evidence="1 4" id="KW-0963">Cytoplasm</keyword>
<keyword evidence="3 4" id="KW-0648">Protein biosynthesis</keyword>
<dbReference type="HAMAP" id="MF_03009">
    <property type="entry name" value="eIF3j"/>
    <property type="match status" value="1"/>
</dbReference>
<dbReference type="HOGENOM" id="CLU_085412_0_0_1"/>
<dbReference type="Proteomes" id="UP000000707">
    <property type="component" value="Unassembled WGS sequence"/>
</dbReference>
<feature type="region of interest" description="Disordered" evidence="5">
    <location>
        <begin position="1"/>
        <end position="75"/>
    </location>
</feature>
<dbReference type="Gene3D" id="1.10.246.60">
    <property type="entry name" value="Eukaryotic translation initiation factor 3 like domains"/>
    <property type="match status" value="1"/>
</dbReference>
<feature type="compositionally biased region" description="Basic and acidic residues" evidence="5">
    <location>
        <begin position="42"/>
        <end position="58"/>
    </location>
</feature>
<dbReference type="InterPro" id="IPR013906">
    <property type="entry name" value="eIF3j"/>
</dbReference>
<keyword evidence="7" id="KW-1185">Reference proteome</keyword>
<dbReference type="GO" id="GO:0001732">
    <property type="term" value="P:formation of cytoplasmic translation initiation complex"/>
    <property type="evidence" value="ECO:0007669"/>
    <property type="project" value="UniProtKB-UniRule"/>
</dbReference>
<name>G3AXG8_CANTC</name>
<dbReference type="PANTHER" id="PTHR21681:SF0">
    <property type="entry name" value="EUKARYOTIC TRANSLATION INITIATION FACTOR 3 SUBUNIT J"/>
    <property type="match status" value="1"/>
</dbReference>
<dbReference type="Pfam" id="PF08597">
    <property type="entry name" value="eIF3_subunit"/>
    <property type="match status" value="1"/>
</dbReference>
<dbReference type="GO" id="GO:0033290">
    <property type="term" value="C:eukaryotic 48S preinitiation complex"/>
    <property type="evidence" value="ECO:0007669"/>
    <property type="project" value="UniProtKB-UniRule"/>
</dbReference>
<evidence type="ECO:0000256" key="5">
    <source>
        <dbReference type="SAM" id="MobiDB-lite"/>
    </source>
</evidence>
<dbReference type="eggNOG" id="KOG4813">
    <property type="taxonomic scope" value="Eukaryota"/>
</dbReference>
<dbReference type="InterPro" id="IPR023194">
    <property type="entry name" value="eIF3-like_dom_sf"/>
</dbReference>
<dbReference type="PANTHER" id="PTHR21681">
    <property type="entry name" value="EUKARYOTIC TRANSLATION INITIATION FACTOR 3 SUBUNIT J"/>
    <property type="match status" value="1"/>
</dbReference>
<dbReference type="EMBL" id="GL996510">
    <property type="protein sequence ID" value="EGV66741.1"/>
    <property type="molecule type" value="Genomic_DNA"/>
</dbReference>
<evidence type="ECO:0000313" key="7">
    <source>
        <dbReference type="Proteomes" id="UP000000707"/>
    </source>
</evidence>
<feature type="region of interest" description="Disordered" evidence="5">
    <location>
        <begin position="227"/>
        <end position="278"/>
    </location>
</feature>
<evidence type="ECO:0000256" key="2">
    <source>
        <dbReference type="ARBA" id="ARBA00022540"/>
    </source>
</evidence>
<protein>
    <recommendedName>
        <fullName evidence="4">Eukaryotic translation initiation factor 3 subunit J</fullName>
        <shortName evidence="4">eIF3j</shortName>
    </recommendedName>
    <alternativeName>
        <fullName evidence="4">Eukaryotic translation initiation factor 3 30 kDa subunit homolog</fullName>
        <shortName evidence="4">eIF-3 30 kDa subunit homolog</shortName>
    </alternativeName>
</protein>
<dbReference type="GO" id="GO:0016282">
    <property type="term" value="C:eukaryotic 43S preinitiation complex"/>
    <property type="evidence" value="ECO:0007669"/>
    <property type="project" value="UniProtKB-UniRule"/>
</dbReference>
<evidence type="ECO:0000313" key="6">
    <source>
        <dbReference type="EMBL" id="EGV66742.1"/>
    </source>
</evidence>
<feature type="compositionally biased region" description="Acidic residues" evidence="5">
    <location>
        <begin position="266"/>
        <end position="278"/>
    </location>
</feature>
<gene>
    <name evidence="4" type="primary">HCR1</name>
    <name evidence="6" type="ORF">CANTEDRAFT_112116</name>
</gene>
<comment type="subcellular location">
    <subcellularLocation>
        <location evidence="4">Cytoplasm</location>
    </subcellularLocation>
</comment>
<evidence type="ECO:0000256" key="1">
    <source>
        <dbReference type="ARBA" id="ARBA00022490"/>
    </source>
</evidence>
<dbReference type="STRING" id="590646.G3AXG8"/>
<dbReference type="GO" id="GO:0005852">
    <property type="term" value="C:eukaryotic translation initiation factor 3 complex"/>
    <property type="evidence" value="ECO:0007669"/>
    <property type="project" value="UniProtKB-UniRule"/>
</dbReference>
<organism evidence="7">
    <name type="scientific">Candida tenuis (strain ATCC 10573 / BCRC 21748 / CBS 615 / JCM 9827 / NBRC 10315 / NRRL Y-1498 / VKM Y-70)</name>
    <name type="common">Yeast</name>
    <name type="synonym">Yamadazyma tenuis</name>
    <dbReference type="NCBI Taxonomy" id="590646"/>
    <lineage>
        <taxon>Eukaryota</taxon>
        <taxon>Fungi</taxon>
        <taxon>Dikarya</taxon>
        <taxon>Ascomycota</taxon>
        <taxon>Saccharomycotina</taxon>
        <taxon>Pichiomycetes</taxon>
        <taxon>Debaryomycetaceae</taxon>
        <taxon>Yamadazyma</taxon>
    </lineage>
</organism>
<feature type="compositionally biased region" description="Acidic residues" evidence="5">
    <location>
        <begin position="20"/>
        <end position="41"/>
    </location>
</feature>
<comment type="function">
    <text evidence="4">Component of the eukaryotic translation initiation factor 3 (eIF-3) complex, which is involved in protein synthesis of a specialized repertoire of mRNAs and, together with other initiation factors, stimulates binding of mRNA and methionyl-tRNAi to the 40S ribosome. The eIF-3 complex specifically targets and initiates translation of a subset of mRNAs involved in cell proliferation.</text>
</comment>
<comment type="similarity">
    <text evidence="4">Belongs to the eIF-3 subunit J family.</text>
</comment>
<dbReference type="AlphaFoldDB" id="G3AXG8"/>
<reference evidence="6 7" key="1">
    <citation type="journal article" date="2011" name="Proc. Natl. Acad. Sci. U.S.A.">
        <title>Comparative genomics of xylose-fermenting fungi for enhanced biofuel production.</title>
        <authorList>
            <person name="Wohlbach D.J."/>
            <person name="Kuo A."/>
            <person name="Sato T.K."/>
            <person name="Potts K.M."/>
            <person name="Salamov A.A."/>
            <person name="LaButti K.M."/>
            <person name="Sun H."/>
            <person name="Clum A."/>
            <person name="Pangilinan J.L."/>
            <person name="Lindquist E.A."/>
            <person name="Lucas S."/>
            <person name="Lapidus A."/>
            <person name="Jin M."/>
            <person name="Gunawan C."/>
            <person name="Balan V."/>
            <person name="Dale B.E."/>
            <person name="Jeffries T.W."/>
            <person name="Zinkel R."/>
            <person name="Barry K.W."/>
            <person name="Grigoriev I.V."/>
            <person name="Gasch A.P."/>
        </authorList>
    </citation>
    <scope>NUCLEOTIDE SEQUENCE [LARGE SCALE GENOMIC DNA]</scope>
    <source>
        <strain evidence="6">ATCC 10573</strain>
        <strain evidence="7">ATCC 10573 / BCRC 21748 / CBS 615 / JCM 9827 / NBRC 10315 / NRRL Y-1498 / VKM Y-70</strain>
    </source>
</reference>
<dbReference type="OrthoDB" id="20381at2759"/>
<sequence length="278" mass="30644">MSWDDEDFDVPTSKPAVASWEDDIVDDEPLLDSWDVDEDEEELKKKEAEAKKKADALKKTVPGKGKKAAAKSQPSRKILLDIDKADEKTRAELLRKAELSSDLKNASDLFGDLSVGDDEDFDLNAHPRERAAKLAAAQAASSPAAKLTRDTPLDVHPLFQAESKQDYEKLRKALSTTLTDLSKESLLNYTSSLAIDLIRDLTKPMTLESARKVSSTLAVVIREKERAEREARLKKSGGTSIGGAGKKKAKPVVKTAQPSFKKDMDDYGDDDFGDDDFM</sequence>
<proteinExistence type="inferred from homology"/>